<keyword evidence="3" id="KW-1185">Reference proteome</keyword>
<evidence type="ECO:0000256" key="1">
    <source>
        <dbReference type="SAM" id="MobiDB-lite"/>
    </source>
</evidence>
<reference evidence="2" key="1">
    <citation type="submission" date="2021-03" db="EMBL/GenBank/DDBJ databases">
        <authorList>
            <person name="Bekaert M."/>
        </authorList>
    </citation>
    <scope>NUCLEOTIDE SEQUENCE</scope>
</reference>
<protein>
    <submittedName>
        <fullName evidence="2">Uncharacterized protein</fullName>
    </submittedName>
</protein>
<comment type="caution">
    <text evidence="2">The sequence shown here is derived from an EMBL/GenBank/DDBJ whole genome shotgun (WGS) entry which is preliminary data.</text>
</comment>
<feature type="compositionally biased region" description="Polar residues" evidence="1">
    <location>
        <begin position="56"/>
        <end position="66"/>
    </location>
</feature>
<feature type="region of interest" description="Disordered" evidence="1">
    <location>
        <begin position="51"/>
        <end position="90"/>
    </location>
</feature>
<name>A0A8S3QI28_MYTED</name>
<sequence length="166" mass="18947">MAVSQTYRKDFLQYLQKQGDRCHVANYRGITVLPVVNKIIEAIIRDEMQPRVLKDQNPTQRVSQQNHRTERRKCQESRRSTQAFGSGFNGENGLDPESLIHLYKTYISPVLLCRMDASDTKISTLGNPREVPEKDAQTNSLSPYVLLISSVHSNQHPTSRGQIHTK</sequence>
<dbReference type="EMBL" id="CAJPWZ010000459">
    <property type="protein sequence ID" value="CAG2193425.1"/>
    <property type="molecule type" value="Genomic_DNA"/>
</dbReference>
<dbReference type="AlphaFoldDB" id="A0A8S3QI28"/>
<evidence type="ECO:0000313" key="2">
    <source>
        <dbReference type="EMBL" id="CAG2193425.1"/>
    </source>
</evidence>
<dbReference type="OrthoDB" id="6241411at2759"/>
<gene>
    <name evidence="2" type="ORF">MEDL_8218</name>
</gene>
<accession>A0A8S3QI28</accession>
<dbReference type="Proteomes" id="UP000683360">
    <property type="component" value="Unassembled WGS sequence"/>
</dbReference>
<proteinExistence type="predicted"/>
<organism evidence="2 3">
    <name type="scientific">Mytilus edulis</name>
    <name type="common">Blue mussel</name>
    <dbReference type="NCBI Taxonomy" id="6550"/>
    <lineage>
        <taxon>Eukaryota</taxon>
        <taxon>Metazoa</taxon>
        <taxon>Spiralia</taxon>
        <taxon>Lophotrochozoa</taxon>
        <taxon>Mollusca</taxon>
        <taxon>Bivalvia</taxon>
        <taxon>Autobranchia</taxon>
        <taxon>Pteriomorphia</taxon>
        <taxon>Mytilida</taxon>
        <taxon>Mytiloidea</taxon>
        <taxon>Mytilidae</taxon>
        <taxon>Mytilinae</taxon>
        <taxon>Mytilus</taxon>
    </lineage>
</organism>
<evidence type="ECO:0000313" key="3">
    <source>
        <dbReference type="Proteomes" id="UP000683360"/>
    </source>
</evidence>